<dbReference type="EMBL" id="CP001736">
    <property type="protein sequence ID" value="ADB31574.1"/>
    <property type="molecule type" value="Genomic_DNA"/>
</dbReference>
<dbReference type="InterPro" id="IPR034660">
    <property type="entry name" value="DinB/YfiT-like"/>
</dbReference>
<dbReference type="Gene3D" id="1.20.120.450">
    <property type="entry name" value="dinb family like domain"/>
    <property type="match status" value="1"/>
</dbReference>
<dbReference type="eggNOG" id="COG1576">
    <property type="taxonomic scope" value="Bacteria"/>
</dbReference>
<reference evidence="2 3" key="2">
    <citation type="journal article" date="2010" name="Stand. Genomic Sci.">
        <title>Complete genome sequence of Kribbella flavida type strain (IFO 14399).</title>
        <authorList>
            <person name="Pukall R."/>
            <person name="Lapidus A."/>
            <person name="Glavina Del Rio T."/>
            <person name="Copeland A."/>
            <person name="Tice H."/>
            <person name="Cheng J.-F."/>
            <person name="Lucas S."/>
            <person name="Chen F."/>
            <person name="Nolan M."/>
            <person name="LaButti K."/>
            <person name="Pati A."/>
            <person name="Ivanova N."/>
            <person name="Mavrommatis K."/>
            <person name="Mikhailova N."/>
            <person name="Pitluck S."/>
            <person name="Bruce D."/>
            <person name="Goodwin L."/>
            <person name="Land M."/>
            <person name="Hauser L."/>
            <person name="Chang Y.-J."/>
            <person name="Jeffries C.D."/>
            <person name="Chen A."/>
            <person name="Palaniappan K."/>
            <person name="Chain P."/>
            <person name="Rohde M."/>
            <person name="Goeker M."/>
            <person name="Bristow J."/>
            <person name="Eisen J.A."/>
            <person name="Markowitz V."/>
            <person name="Hugenholtz P."/>
            <person name="Kyrpides N.C."/>
            <person name="Klenk H.-P."/>
            <person name="Brettin T."/>
        </authorList>
    </citation>
    <scope>NUCLEOTIDE SEQUENCE [LARGE SCALE GENOMIC DNA]</scope>
    <source>
        <strain evidence="3">DSM 17836 / JCM 10339 / NBRC 14399</strain>
    </source>
</reference>
<proteinExistence type="predicted"/>
<dbReference type="InterPro" id="IPR017517">
    <property type="entry name" value="Maleyloyr_isom"/>
</dbReference>
<accession>D2PWC2</accession>
<evidence type="ECO:0000313" key="3">
    <source>
        <dbReference type="Proteomes" id="UP000007967"/>
    </source>
</evidence>
<reference evidence="3" key="1">
    <citation type="submission" date="2009-09" db="EMBL/GenBank/DDBJ databases">
        <title>The complete genome of Kribbella flavida DSM 17836.</title>
        <authorList>
            <consortium name="US DOE Joint Genome Institute (JGI-PGF)"/>
            <person name="Lucas S."/>
            <person name="Copeland A."/>
            <person name="Lapidus A."/>
            <person name="Glavina del Rio T."/>
            <person name="Dalin E."/>
            <person name="Tice H."/>
            <person name="Bruce D."/>
            <person name="Goodwin L."/>
            <person name="Pitluck S."/>
            <person name="Kyrpides N."/>
            <person name="Mavromatis K."/>
            <person name="Ivanova N."/>
            <person name="Saunders E."/>
            <person name="Brettin T."/>
            <person name="Detter J.C."/>
            <person name="Han C."/>
            <person name="Larimer F."/>
            <person name="Land M."/>
            <person name="Hauser L."/>
            <person name="Markowitz V."/>
            <person name="Cheng J.-F."/>
            <person name="Hugenholtz P."/>
            <person name="Woyke T."/>
            <person name="Wu D."/>
            <person name="Pukall R."/>
            <person name="Klenk H.-P."/>
            <person name="Eisen J.A."/>
        </authorList>
    </citation>
    <scope>NUCLEOTIDE SEQUENCE [LARGE SCALE GENOMIC DNA]</scope>
    <source>
        <strain evidence="3">DSM 17836 / JCM 10339 / NBRC 14399</strain>
    </source>
</reference>
<sequence>MNDPRVLDEAAAAVCLAVVGQVRPDQLDLPTPCTQWSLGELLAHQVAENRGFAANVINPPGAVNPEIWQPGRPETALEDFAESVNLVTGAFRIADLEAPVEVREFGVFPARVAIAMHFVDYLAHSWDIARAIGLADPMPPRLAEAAIQYAALIPADRPDGSAFAPVVAIAEDTSANDKFLGLTGRDPGWTSGEVNS</sequence>
<dbReference type="Proteomes" id="UP000007967">
    <property type="component" value="Chromosome"/>
</dbReference>
<dbReference type="InterPro" id="IPR017520">
    <property type="entry name" value="CHP03086"/>
</dbReference>
<keyword evidence="3" id="KW-1185">Reference proteome</keyword>
<dbReference type="SUPFAM" id="SSF109854">
    <property type="entry name" value="DinB/YfiT-like putative metalloenzymes"/>
    <property type="match status" value="1"/>
</dbReference>
<name>D2PWC2_KRIFD</name>
<dbReference type="NCBIfam" id="TIGR03083">
    <property type="entry name" value="maleylpyruvate isomerase family mycothiol-dependent enzyme"/>
    <property type="match status" value="1"/>
</dbReference>
<evidence type="ECO:0000313" key="2">
    <source>
        <dbReference type="EMBL" id="ADB31574.1"/>
    </source>
</evidence>
<dbReference type="KEGG" id="kfl:Kfla_2500"/>
<dbReference type="InterPro" id="IPR024344">
    <property type="entry name" value="MDMPI_metal-binding"/>
</dbReference>
<organism evidence="2 3">
    <name type="scientific">Kribbella flavida (strain DSM 17836 / JCM 10339 / NBRC 14399)</name>
    <dbReference type="NCBI Taxonomy" id="479435"/>
    <lineage>
        <taxon>Bacteria</taxon>
        <taxon>Bacillati</taxon>
        <taxon>Actinomycetota</taxon>
        <taxon>Actinomycetes</taxon>
        <taxon>Propionibacteriales</taxon>
        <taxon>Kribbellaceae</taxon>
        <taxon>Kribbella</taxon>
    </lineage>
</organism>
<protein>
    <recommendedName>
        <fullName evidence="1">Mycothiol-dependent maleylpyruvate isomerase metal-binding domain-containing protein</fullName>
    </recommendedName>
</protein>
<feature type="domain" description="Mycothiol-dependent maleylpyruvate isomerase metal-binding" evidence="1">
    <location>
        <begin position="10"/>
        <end position="129"/>
    </location>
</feature>
<dbReference type="HOGENOM" id="CLU_051661_2_1_11"/>
<gene>
    <name evidence="2" type="ordered locus">Kfla_2500</name>
</gene>
<dbReference type="NCBIfam" id="TIGR03086">
    <property type="entry name" value="TIGR03086 family metal-binding protein"/>
    <property type="match status" value="1"/>
</dbReference>
<dbReference type="AlphaFoldDB" id="D2PWC2"/>
<dbReference type="Pfam" id="PF11716">
    <property type="entry name" value="MDMPI_N"/>
    <property type="match status" value="1"/>
</dbReference>
<dbReference type="STRING" id="479435.Kfla_2500"/>
<dbReference type="GO" id="GO:0046872">
    <property type="term" value="F:metal ion binding"/>
    <property type="evidence" value="ECO:0007669"/>
    <property type="project" value="InterPro"/>
</dbReference>
<evidence type="ECO:0000259" key="1">
    <source>
        <dbReference type="Pfam" id="PF11716"/>
    </source>
</evidence>